<sequence>MKRFTLLFLVLSSIAFLSGCMYPQDKLAKNQVPYESQIEEVQKAVNKFQKDNDGILPIKTKDQSTPIYEKYPIDFKKMIPNYLSDAPGNSYENGGIFQYVLIDVENKPKVKIFDLRIAEKVREIHMRIDAQGYPPFKDQVSKNVYTINYKKIGYKEEPYAISPYTNNNLPFVITTKGEIYVDYSSDLYQALKNNKEHVKQGEDIRSILTKNSQFVPAYSLPYTVDEKNEPIFLTK</sequence>
<feature type="signal peptide" evidence="1">
    <location>
        <begin position="1"/>
        <end position="23"/>
    </location>
</feature>
<evidence type="ECO:0000313" key="2">
    <source>
        <dbReference type="EMBL" id="QQX24492.1"/>
    </source>
</evidence>
<dbReference type="EMBL" id="CP066701">
    <property type="protein sequence ID" value="QQX24492.1"/>
    <property type="molecule type" value="Genomic_DNA"/>
</dbReference>
<dbReference type="AlphaFoldDB" id="A0AB37H9B4"/>
<organism evidence="2 3">
    <name type="scientific">Heyndrickxia sporothermodurans</name>
    <dbReference type="NCBI Taxonomy" id="46224"/>
    <lineage>
        <taxon>Bacteria</taxon>
        <taxon>Bacillati</taxon>
        <taxon>Bacillota</taxon>
        <taxon>Bacilli</taxon>
        <taxon>Bacillales</taxon>
        <taxon>Bacillaceae</taxon>
        <taxon>Heyndrickxia</taxon>
    </lineage>
</organism>
<evidence type="ECO:0008006" key="4">
    <source>
        <dbReference type="Google" id="ProtNLM"/>
    </source>
</evidence>
<dbReference type="Proteomes" id="UP000595512">
    <property type="component" value="Chromosome"/>
</dbReference>
<evidence type="ECO:0000256" key="1">
    <source>
        <dbReference type="SAM" id="SignalP"/>
    </source>
</evidence>
<name>A0AB37H9B4_9BACI</name>
<keyword evidence="1" id="KW-0732">Signal</keyword>
<dbReference type="PROSITE" id="PS51257">
    <property type="entry name" value="PROKAR_LIPOPROTEIN"/>
    <property type="match status" value="1"/>
</dbReference>
<gene>
    <name evidence="2" type="ORF">JGZ69_17130</name>
</gene>
<reference evidence="2 3" key="1">
    <citation type="submission" date="2020-12" db="EMBL/GenBank/DDBJ databases">
        <title>Taxonomic evaluation of the Bacillus sporothermodurans group of bacteria based on whole genome sequences.</title>
        <authorList>
            <person name="Fiedler G."/>
            <person name="Herbstmann A.-D."/>
            <person name="Doll E."/>
            <person name="Wenning M."/>
            <person name="Brinks E."/>
            <person name="Kabisch J."/>
            <person name="Breitenwieser F."/>
            <person name="Lappann M."/>
            <person name="Boehnlein C."/>
            <person name="Franz C."/>
        </authorList>
    </citation>
    <scope>NUCLEOTIDE SEQUENCE [LARGE SCALE GENOMIC DNA]</scope>
    <source>
        <strain evidence="2 3">DSM 10599</strain>
    </source>
</reference>
<protein>
    <recommendedName>
        <fullName evidence="4">Lipoprotein</fullName>
    </recommendedName>
</protein>
<feature type="chain" id="PRO_5044344652" description="Lipoprotein" evidence="1">
    <location>
        <begin position="24"/>
        <end position="235"/>
    </location>
</feature>
<evidence type="ECO:0000313" key="3">
    <source>
        <dbReference type="Proteomes" id="UP000595512"/>
    </source>
</evidence>
<accession>A0AB37H9B4</accession>
<dbReference type="RefSeq" id="WP_107920393.1">
    <property type="nucleotide sequence ID" value="NZ_CP066701.1"/>
</dbReference>
<dbReference type="KEGG" id="hspo:JGZ69_17130"/>
<proteinExistence type="predicted"/>